<dbReference type="Proteomes" id="UP000550508">
    <property type="component" value="Unassembled WGS sequence"/>
</dbReference>
<evidence type="ECO:0000313" key="2">
    <source>
        <dbReference type="Proteomes" id="UP000550508"/>
    </source>
</evidence>
<proteinExistence type="predicted"/>
<sequence>MITITKDTSSLPDTNVLKIANIAKAKPTMIKATKKLSQPGESRTISQILRESSGGFSFRR</sequence>
<gene>
    <name evidence="1" type="ORF">HQ945_00555</name>
</gene>
<protein>
    <submittedName>
        <fullName evidence="1">Uncharacterized protein</fullName>
    </submittedName>
</protein>
<dbReference type="EMBL" id="JABUMX010000001">
    <property type="protein sequence ID" value="NTS29733.1"/>
    <property type="molecule type" value="Genomic_DNA"/>
</dbReference>
<reference evidence="1 2" key="1">
    <citation type="submission" date="2020-05" db="EMBL/GenBank/DDBJ databases">
        <authorList>
            <person name="Kim M.K."/>
        </authorList>
    </citation>
    <scope>NUCLEOTIDE SEQUENCE [LARGE SCALE GENOMIC DNA]</scope>
    <source>
        <strain evidence="1 2">BT25</strain>
    </source>
</reference>
<organism evidence="1 2">
    <name type="scientific">Phyllobacterium pellucidum</name>
    <dbReference type="NCBI Taxonomy" id="2740464"/>
    <lineage>
        <taxon>Bacteria</taxon>
        <taxon>Pseudomonadati</taxon>
        <taxon>Pseudomonadota</taxon>
        <taxon>Alphaproteobacteria</taxon>
        <taxon>Hyphomicrobiales</taxon>
        <taxon>Phyllobacteriaceae</taxon>
        <taxon>Phyllobacterium</taxon>
    </lineage>
</organism>
<name>A0A849VP52_9HYPH</name>
<accession>A0A849VP52</accession>
<evidence type="ECO:0000313" key="1">
    <source>
        <dbReference type="EMBL" id="NTS29733.1"/>
    </source>
</evidence>
<keyword evidence="2" id="KW-1185">Reference proteome</keyword>
<dbReference type="AlphaFoldDB" id="A0A849VP52"/>
<dbReference type="RefSeq" id="WP_155810917.1">
    <property type="nucleotide sequence ID" value="NZ_CP088292.1"/>
</dbReference>
<comment type="caution">
    <text evidence="1">The sequence shown here is derived from an EMBL/GenBank/DDBJ whole genome shotgun (WGS) entry which is preliminary data.</text>
</comment>